<dbReference type="EMBL" id="CP098242">
    <property type="protein sequence ID" value="WAW09022.1"/>
    <property type="molecule type" value="Genomic_DNA"/>
</dbReference>
<dbReference type="RefSeq" id="WP_269308015.1">
    <property type="nucleotide sequence ID" value="NZ_CP098242.1"/>
</dbReference>
<feature type="signal peptide" evidence="2">
    <location>
        <begin position="1"/>
        <end position="23"/>
    </location>
</feature>
<name>A0A9E9LWY2_9BURK</name>
<reference evidence="3" key="1">
    <citation type="journal article" date="2022" name="Front. Microbiol.">
        <title>New perspectives on an old grouping: The genomic and phenotypic variability of Oxalobacter formigenes and the implications for calcium oxalate stone prevention.</title>
        <authorList>
            <person name="Chmiel J.A."/>
            <person name="Carr C."/>
            <person name="Stuivenberg G.A."/>
            <person name="Venema R."/>
            <person name="Chanyi R.M."/>
            <person name="Al K.F."/>
            <person name="Giguere D."/>
            <person name="Say H."/>
            <person name="Akouris P.P."/>
            <person name="Dominguez Romero S.A."/>
            <person name="Kwong A."/>
            <person name="Tai V."/>
            <person name="Koval S.F."/>
            <person name="Razvi H."/>
            <person name="Bjazevic J."/>
            <person name="Burton J.P."/>
        </authorList>
    </citation>
    <scope>NUCLEOTIDE SEQUENCE</scope>
    <source>
        <strain evidence="3">WoOx3</strain>
    </source>
</reference>
<accession>A0A9E9LWY2</accession>
<keyword evidence="2" id="KW-0732">Signal</keyword>
<evidence type="ECO:0000313" key="3">
    <source>
        <dbReference type="EMBL" id="WAW09022.1"/>
    </source>
</evidence>
<evidence type="ECO:0000256" key="2">
    <source>
        <dbReference type="SAM" id="SignalP"/>
    </source>
</evidence>
<organism evidence="3 4">
    <name type="scientific">Oxalobacter vibrioformis</name>
    <dbReference type="NCBI Taxonomy" id="933080"/>
    <lineage>
        <taxon>Bacteria</taxon>
        <taxon>Pseudomonadati</taxon>
        <taxon>Pseudomonadota</taxon>
        <taxon>Betaproteobacteria</taxon>
        <taxon>Burkholderiales</taxon>
        <taxon>Oxalobacteraceae</taxon>
        <taxon>Oxalobacter</taxon>
    </lineage>
</organism>
<feature type="compositionally biased region" description="Basic and acidic residues" evidence="1">
    <location>
        <begin position="27"/>
        <end position="67"/>
    </location>
</feature>
<dbReference type="Proteomes" id="UP001156215">
    <property type="component" value="Chromosome"/>
</dbReference>
<feature type="region of interest" description="Disordered" evidence="1">
    <location>
        <begin position="26"/>
        <end position="74"/>
    </location>
</feature>
<gene>
    <name evidence="3" type="ORF">NB640_06925</name>
</gene>
<evidence type="ECO:0000256" key="1">
    <source>
        <dbReference type="SAM" id="MobiDB-lite"/>
    </source>
</evidence>
<feature type="chain" id="PRO_5038364550" evidence="2">
    <location>
        <begin position="24"/>
        <end position="74"/>
    </location>
</feature>
<keyword evidence="4" id="KW-1185">Reference proteome</keyword>
<sequence length="74" mass="8100">MQLLKKAAVFMIGGLLIAVGWHADAQTVKDKGAKSKDKKTADTEKKKDAKKAGKKDQKKTTLEKKWPENSSGSE</sequence>
<dbReference type="AlphaFoldDB" id="A0A9E9LWY2"/>
<dbReference type="KEGG" id="ovb:NB640_06925"/>
<evidence type="ECO:0000313" key="4">
    <source>
        <dbReference type="Proteomes" id="UP001156215"/>
    </source>
</evidence>
<protein>
    <submittedName>
        <fullName evidence="3">Uncharacterized protein</fullName>
    </submittedName>
</protein>
<proteinExistence type="predicted"/>